<dbReference type="CDD" id="cd00154">
    <property type="entry name" value="Rab"/>
    <property type="match status" value="1"/>
</dbReference>
<dbReference type="InterPro" id="IPR001806">
    <property type="entry name" value="Small_GTPase"/>
</dbReference>
<dbReference type="PRINTS" id="PR00449">
    <property type="entry name" value="RASTRNSFRMNG"/>
</dbReference>
<dbReference type="SUPFAM" id="SSF52540">
    <property type="entry name" value="P-loop containing nucleoside triphosphate hydrolases"/>
    <property type="match status" value="1"/>
</dbReference>
<dbReference type="InterPro" id="IPR005225">
    <property type="entry name" value="Small_GTP-bd"/>
</dbReference>
<evidence type="ECO:0000313" key="2">
    <source>
        <dbReference type="EMBL" id="KAJ3448660.1"/>
    </source>
</evidence>
<dbReference type="InterPro" id="IPR027417">
    <property type="entry name" value="P-loop_NTPase"/>
</dbReference>
<organism evidence="2 4">
    <name type="scientific">Anaeramoeba flamelloides</name>
    <dbReference type="NCBI Taxonomy" id="1746091"/>
    <lineage>
        <taxon>Eukaryota</taxon>
        <taxon>Metamonada</taxon>
        <taxon>Anaeramoebidae</taxon>
        <taxon>Anaeramoeba</taxon>
    </lineage>
</organism>
<accession>A0AAV8A9I2</accession>
<dbReference type="PANTHER" id="PTHR47978">
    <property type="match status" value="1"/>
</dbReference>
<gene>
    <name evidence="2" type="ORF">M0812_01142</name>
    <name evidence="3" type="ORF">M0813_19523</name>
</gene>
<dbReference type="Proteomes" id="UP001146793">
    <property type="component" value="Unassembled WGS sequence"/>
</dbReference>
<dbReference type="SMART" id="SM00175">
    <property type="entry name" value="RAB"/>
    <property type="match status" value="1"/>
</dbReference>
<dbReference type="EMBL" id="JAOAOG010000136">
    <property type="protein sequence ID" value="KAJ6246383.1"/>
    <property type="molecule type" value="Genomic_DNA"/>
</dbReference>
<dbReference type="Gene3D" id="3.40.50.300">
    <property type="entry name" value="P-loop containing nucleotide triphosphate hydrolases"/>
    <property type="match status" value="1"/>
</dbReference>
<comment type="caution">
    <text evidence="2">The sequence shown here is derived from an EMBL/GenBank/DDBJ whole genome shotgun (WGS) entry which is preliminary data.</text>
</comment>
<keyword evidence="5" id="KW-1185">Reference proteome</keyword>
<dbReference type="SMART" id="SM00174">
    <property type="entry name" value="RHO"/>
    <property type="match status" value="1"/>
</dbReference>
<reference evidence="3" key="1">
    <citation type="submission" date="2022-08" db="EMBL/GenBank/DDBJ databases">
        <title>Novel sulfate-reducing endosymbionts in the free-living metamonad Anaeramoeba.</title>
        <authorList>
            <person name="Jerlstrom-Hultqvist J."/>
            <person name="Cepicka I."/>
            <person name="Gallot-Lavallee L."/>
            <person name="Salas-Leiva D."/>
            <person name="Curtis B.A."/>
            <person name="Zahonova K."/>
            <person name="Pipaliya S."/>
            <person name="Dacks J."/>
            <person name="Roger A.J."/>
        </authorList>
    </citation>
    <scope>NUCLEOTIDE SEQUENCE</scope>
    <source>
        <strain evidence="3">Schooner1</strain>
    </source>
</reference>
<protein>
    <submittedName>
        <fullName evidence="2">Ras family-domain-containing protein</fullName>
    </submittedName>
</protein>
<reference evidence="2" key="2">
    <citation type="submission" date="2022-08" db="EMBL/GenBank/DDBJ databases">
        <title>Novel sulphate-reducing endosymbionts in the free-living metamonad Anaeramoeba.</title>
        <authorList>
            <person name="Jerlstrom-Hultqvist J."/>
            <person name="Cepicka I."/>
            <person name="Gallot-Lavallee L."/>
            <person name="Salas-Leiva D."/>
            <person name="Curtis B.A."/>
            <person name="Zahonova K."/>
            <person name="Pipaliya S."/>
            <person name="Dacks J."/>
            <person name="Roger A.J."/>
        </authorList>
    </citation>
    <scope>NUCLEOTIDE SEQUENCE</scope>
    <source>
        <strain evidence="2">Busselton2</strain>
    </source>
</reference>
<dbReference type="FunFam" id="3.40.50.300:FF:000808">
    <property type="entry name" value="Small GTP-binding protein, putative"/>
    <property type="match status" value="1"/>
</dbReference>
<dbReference type="Pfam" id="PF00071">
    <property type="entry name" value="Ras"/>
    <property type="match status" value="1"/>
</dbReference>
<keyword evidence="1" id="KW-0547">Nucleotide-binding</keyword>
<dbReference type="GO" id="GO:0003924">
    <property type="term" value="F:GTPase activity"/>
    <property type="evidence" value="ECO:0007669"/>
    <property type="project" value="InterPro"/>
</dbReference>
<sequence>MSDLKIVLLGSSGAGKTCLIQKLVTGTFNQKESSTMGASFQQKSYKSRTGETFEFSIWDTAGQERFDSLSTFYTRDAGCAIVVYDLTSKASFDDLNRMFSKLECASPDCFIVLVGSKLDLILGDEKKRKVSSESGIQIAKKHQASFFESSSKTGEMMEEIWEKIGENFLKTKAKRDKKKIGLQEFDSDDNTQSHIIRIEQPENEEFEKKKKRFRCLIL</sequence>
<evidence type="ECO:0000256" key="1">
    <source>
        <dbReference type="ARBA" id="ARBA00022741"/>
    </source>
</evidence>
<dbReference type="SMART" id="SM00176">
    <property type="entry name" value="RAN"/>
    <property type="match status" value="1"/>
</dbReference>
<dbReference type="Proteomes" id="UP001150062">
    <property type="component" value="Unassembled WGS sequence"/>
</dbReference>
<evidence type="ECO:0000313" key="3">
    <source>
        <dbReference type="EMBL" id="KAJ6246383.1"/>
    </source>
</evidence>
<dbReference type="EMBL" id="JANTQA010000015">
    <property type="protein sequence ID" value="KAJ3448660.1"/>
    <property type="molecule type" value="Genomic_DNA"/>
</dbReference>
<dbReference type="GO" id="GO:0005525">
    <property type="term" value="F:GTP binding"/>
    <property type="evidence" value="ECO:0007669"/>
    <property type="project" value="InterPro"/>
</dbReference>
<dbReference type="PROSITE" id="PS51419">
    <property type="entry name" value="RAB"/>
    <property type="match status" value="1"/>
</dbReference>
<proteinExistence type="predicted"/>
<dbReference type="AlphaFoldDB" id="A0AAV8A9I2"/>
<dbReference type="PROSITE" id="PS51421">
    <property type="entry name" value="RAS"/>
    <property type="match status" value="1"/>
</dbReference>
<dbReference type="SMART" id="SM00173">
    <property type="entry name" value="RAS"/>
    <property type="match status" value="1"/>
</dbReference>
<dbReference type="NCBIfam" id="TIGR00231">
    <property type="entry name" value="small_GTP"/>
    <property type="match status" value="1"/>
</dbReference>
<name>A0AAV8A9I2_9EUKA</name>
<evidence type="ECO:0000313" key="4">
    <source>
        <dbReference type="Proteomes" id="UP001146793"/>
    </source>
</evidence>
<evidence type="ECO:0000313" key="5">
    <source>
        <dbReference type="Proteomes" id="UP001150062"/>
    </source>
</evidence>